<dbReference type="GO" id="GO:0006351">
    <property type="term" value="P:DNA-templated transcription"/>
    <property type="evidence" value="ECO:0007669"/>
    <property type="project" value="TreeGrafter"/>
</dbReference>
<dbReference type="GO" id="GO:0003700">
    <property type="term" value="F:DNA-binding transcription factor activity"/>
    <property type="evidence" value="ECO:0007669"/>
    <property type="project" value="InterPro"/>
</dbReference>
<reference evidence="7" key="1">
    <citation type="submission" date="2017-09" db="EMBL/GenBank/DDBJ databases">
        <title>Genome sequence of Nannocystis excedens DSM 71.</title>
        <authorList>
            <person name="Blom J."/>
        </authorList>
    </citation>
    <scope>NUCLEOTIDE SEQUENCE [LARGE SCALE GENOMIC DNA]</scope>
    <source>
        <strain evidence="7">type strain: E19</strain>
    </source>
</reference>
<dbReference type="GO" id="GO:0043565">
    <property type="term" value="F:sequence-specific DNA binding"/>
    <property type="evidence" value="ECO:0007669"/>
    <property type="project" value="TreeGrafter"/>
</dbReference>
<dbReference type="RefSeq" id="WP_099553639.1">
    <property type="nucleotide sequence ID" value="NZ_LT960614.1"/>
</dbReference>
<keyword evidence="3" id="KW-0238">DNA-binding</keyword>
<dbReference type="Proteomes" id="UP000223606">
    <property type="component" value="Chromosome 1"/>
</dbReference>
<dbReference type="InterPro" id="IPR036388">
    <property type="entry name" value="WH-like_DNA-bd_sf"/>
</dbReference>
<evidence type="ECO:0000259" key="5">
    <source>
        <dbReference type="PROSITE" id="PS50931"/>
    </source>
</evidence>
<dbReference type="InterPro" id="IPR036390">
    <property type="entry name" value="WH_DNA-bd_sf"/>
</dbReference>
<dbReference type="SUPFAM" id="SSF46785">
    <property type="entry name" value="Winged helix' DNA-binding domain"/>
    <property type="match status" value="1"/>
</dbReference>
<evidence type="ECO:0000256" key="3">
    <source>
        <dbReference type="ARBA" id="ARBA00023125"/>
    </source>
</evidence>
<dbReference type="PROSITE" id="PS50931">
    <property type="entry name" value="HTH_LYSR"/>
    <property type="match status" value="1"/>
</dbReference>
<dbReference type="InterPro" id="IPR000847">
    <property type="entry name" value="LysR_HTH_N"/>
</dbReference>
<dbReference type="SUPFAM" id="SSF53850">
    <property type="entry name" value="Periplasmic binding protein-like II"/>
    <property type="match status" value="1"/>
</dbReference>
<dbReference type="KEGG" id="hdi:HDIA_0256"/>
<keyword evidence="7" id="KW-1185">Reference proteome</keyword>
<keyword evidence="4" id="KW-0804">Transcription</keyword>
<dbReference type="AlphaFoldDB" id="A0A2C9D084"/>
<evidence type="ECO:0000313" key="7">
    <source>
        <dbReference type="Proteomes" id="UP000223606"/>
    </source>
</evidence>
<keyword evidence="2" id="KW-0805">Transcription regulation</keyword>
<protein>
    <submittedName>
        <fullName evidence="6">Gcv operon activator</fullName>
    </submittedName>
</protein>
<proteinExistence type="inferred from homology"/>
<evidence type="ECO:0000256" key="1">
    <source>
        <dbReference type="ARBA" id="ARBA00009437"/>
    </source>
</evidence>
<feature type="domain" description="HTH lysR-type" evidence="5">
    <location>
        <begin position="1"/>
        <end position="58"/>
    </location>
</feature>
<evidence type="ECO:0000256" key="2">
    <source>
        <dbReference type="ARBA" id="ARBA00023015"/>
    </source>
</evidence>
<accession>A0A2C9D084</accession>
<name>A0A2C9D084_9HYPH</name>
<dbReference type="InterPro" id="IPR058163">
    <property type="entry name" value="LysR-type_TF_proteobact-type"/>
</dbReference>
<dbReference type="PANTHER" id="PTHR30537:SF3">
    <property type="entry name" value="TRANSCRIPTIONAL REGULATORY PROTEIN"/>
    <property type="match status" value="1"/>
</dbReference>
<gene>
    <name evidence="6" type="primary">gcvA_2</name>
    <name evidence="6" type="ORF">HDIA_0256</name>
</gene>
<evidence type="ECO:0000256" key="4">
    <source>
        <dbReference type="ARBA" id="ARBA00023163"/>
    </source>
</evidence>
<dbReference type="InterPro" id="IPR005119">
    <property type="entry name" value="LysR_subst-bd"/>
</dbReference>
<dbReference type="Pfam" id="PF00126">
    <property type="entry name" value="HTH_1"/>
    <property type="match status" value="1"/>
</dbReference>
<comment type="similarity">
    <text evidence="1">Belongs to the LysR transcriptional regulatory family.</text>
</comment>
<dbReference type="Gene3D" id="3.40.190.290">
    <property type="match status" value="1"/>
</dbReference>
<dbReference type="EMBL" id="LT960614">
    <property type="protein sequence ID" value="SON53797.1"/>
    <property type="molecule type" value="Genomic_DNA"/>
</dbReference>
<dbReference type="Pfam" id="PF03466">
    <property type="entry name" value="LysR_substrate"/>
    <property type="match status" value="1"/>
</dbReference>
<dbReference type="PANTHER" id="PTHR30537">
    <property type="entry name" value="HTH-TYPE TRANSCRIPTIONAL REGULATOR"/>
    <property type="match status" value="1"/>
</dbReference>
<dbReference type="Gene3D" id="1.10.10.10">
    <property type="entry name" value="Winged helix-like DNA-binding domain superfamily/Winged helix DNA-binding domain"/>
    <property type="match status" value="1"/>
</dbReference>
<organism evidence="6 7">
    <name type="scientific">Hartmannibacter diazotrophicus</name>
    <dbReference type="NCBI Taxonomy" id="1482074"/>
    <lineage>
        <taxon>Bacteria</taxon>
        <taxon>Pseudomonadati</taxon>
        <taxon>Pseudomonadota</taxon>
        <taxon>Alphaproteobacteria</taxon>
        <taxon>Hyphomicrobiales</taxon>
        <taxon>Pleomorphomonadaceae</taxon>
        <taxon>Hartmannibacter</taxon>
    </lineage>
</organism>
<sequence length="274" mass="29536">MDWDDLRHFSAFAGSGSLAAAARDLGVEHATVARRIASLEDRLGVKLIDRRGRRLVLTAEGERIAAIAERMATETRAIERLAGGARSDLSGTITISAPSAYATAVLAPKLAGLQRRHPALCIRLLGEARTASLERREADIAIRLSRPDRGDLTILKIGDMPFRLYASQAYVAETPEADWRFIGSDGAMATSPQQAELERIAAGRASSFLSDQAEIQRALVIAGAGVAILPEFMETAGLVRIGQDTPLVTRDIWLVVHSDMRRAAAVRAVIDCLS</sequence>
<evidence type="ECO:0000313" key="6">
    <source>
        <dbReference type="EMBL" id="SON53797.1"/>
    </source>
</evidence>
<dbReference type="OrthoDB" id="9796526at2"/>